<reference evidence="1" key="1">
    <citation type="journal article" date="2014" name="Nat. Commun.">
        <title>The emerging biofuel crop Camelina sativa retains a highly undifferentiated hexaploid genome structure.</title>
        <authorList>
            <person name="Kagale S."/>
            <person name="Koh C."/>
            <person name="Nixon J."/>
            <person name="Bollina V."/>
            <person name="Clarke W.E."/>
            <person name="Tuteja R."/>
            <person name="Spillane C."/>
            <person name="Robinson S.J."/>
            <person name="Links M.G."/>
            <person name="Clarke C."/>
            <person name="Higgins E.E."/>
            <person name="Huebert T."/>
            <person name="Sharpe A.G."/>
            <person name="Parkin I.A."/>
        </authorList>
    </citation>
    <scope>NUCLEOTIDE SEQUENCE [LARGE SCALE GENOMIC DNA]</scope>
    <source>
        <strain evidence="1">cv. DH55</strain>
    </source>
</reference>
<sequence>MSFVLISKMAKLKINHIRHTFSTMQRSTTVMPVLSQFLNNRLIGDEFSSDAIDHTRLKREDYKLTIHDTVFSRWQPLIGLNDWKDFNNGKEGVRKYRHEDLPPKHCAGLYELGVALISDQNLDQKFDPDKVAATYLGQSVDVRSRLQDYGRSGGHLPLVLFEDAFSQQGSILFRYALWEAAATEEMLLSRYNYLWNTCSNGERRQLDLLMSKRKSQVLVPSLPDQVVTRIKEETSNSNILGSILKQMKPFG</sequence>
<proteinExistence type="predicted"/>
<dbReference type="RefSeq" id="XP_010443328.1">
    <property type="nucleotide sequence ID" value="XM_010445026.1"/>
</dbReference>
<gene>
    <name evidence="2" type="primary">LOC104726221</name>
</gene>
<dbReference type="PANTHER" id="PTHR35133">
    <property type="entry name" value="PROTEIN EFFECTOR OF TRANSCRIPTION 2-RELATED"/>
    <property type="match status" value="1"/>
</dbReference>
<name>A0ABM0UMI7_CAMSA</name>
<dbReference type="Pfam" id="PF19239">
    <property type="entry name" value="GIY_YIG_domain"/>
    <property type="match status" value="1"/>
</dbReference>
<evidence type="ECO:0000313" key="1">
    <source>
        <dbReference type="Proteomes" id="UP000694864"/>
    </source>
</evidence>
<organism evidence="1 2">
    <name type="scientific">Camelina sativa</name>
    <name type="common">False flax</name>
    <name type="synonym">Myagrum sativum</name>
    <dbReference type="NCBI Taxonomy" id="90675"/>
    <lineage>
        <taxon>Eukaryota</taxon>
        <taxon>Viridiplantae</taxon>
        <taxon>Streptophyta</taxon>
        <taxon>Embryophyta</taxon>
        <taxon>Tracheophyta</taxon>
        <taxon>Spermatophyta</taxon>
        <taxon>Magnoliopsida</taxon>
        <taxon>eudicotyledons</taxon>
        <taxon>Gunneridae</taxon>
        <taxon>Pentapetalae</taxon>
        <taxon>rosids</taxon>
        <taxon>malvids</taxon>
        <taxon>Brassicales</taxon>
        <taxon>Brassicaceae</taxon>
        <taxon>Camelineae</taxon>
        <taxon>Camelina</taxon>
    </lineage>
</organism>
<protein>
    <submittedName>
        <fullName evidence="2">Protein EFFECTOR OF TRANSCRIPTION 3-like</fullName>
    </submittedName>
</protein>
<evidence type="ECO:0000313" key="2">
    <source>
        <dbReference type="RefSeq" id="XP_010443328.1"/>
    </source>
</evidence>
<reference evidence="2" key="2">
    <citation type="submission" date="2025-08" db="UniProtKB">
        <authorList>
            <consortium name="RefSeq"/>
        </authorList>
    </citation>
    <scope>IDENTIFICATION</scope>
    <source>
        <tissue evidence="2">Leaf</tissue>
    </source>
</reference>
<dbReference type="GeneID" id="104726221"/>
<keyword evidence="1" id="KW-1185">Reference proteome</keyword>
<dbReference type="PANTHER" id="PTHR35133:SF1">
    <property type="entry name" value="PROTEIN EFFECTOR OF TRANSCRIPTION 2-RELATED"/>
    <property type="match status" value="1"/>
</dbReference>
<dbReference type="Proteomes" id="UP000694864">
    <property type="component" value="Chromosome 11"/>
</dbReference>
<dbReference type="InterPro" id="IPR038909">
    <property type="entry name" value="Effector_transcript"/>
</dbReference>
<accession>A0ABM0UMI7</accession>